<reference evidence="2" key="1">
    <citation type="journal article" date="2020" name="Stud. Mycol.">
        <title>101 Dothideomycetes genomes: a test case for predicting lifestyles and emergence of pathogens.</title>
        <authorList>
            <person name="Haridas S."/>
            <person name="Albert R."/>
            <person name="Binder M."/>
            <person name="Bloem J."/>
            <person name="Labutti K."/>
            <person name="Salamov A."/>
            <person name="Andreopoulos B."/>
            <person name="Baker S."/>
            <person name="Barry K."/>
            <person name="Bills G."/>
            <person name="Bluhm B."/>
            <person name="Cannon C."/>
            <person name="Castanera R."/>
            <person name="Culley D."/>
            <person name="Daum C."/>
            <person name="Ezra D."/>
            <person name="Gonzalez J."/>
            <person name="Henrissat B."/>
            <person name="Kuo A."/>
            <person name="Liang C."/>
            <person name="Lipzen A."/>
            <person name="Lutzoni F."/>
            <person name="Magnuson J."/>
            <person name="Mondo S."/>
            <person name="Nolan M."/>
            <person name="Ohm R."/>
            <person name="Pangilinan J."/>
            <person name="Park H.-J."/>
            <person name="Ramirez L."/>
            <person name="Alfaro M."/>
            <person name="Sun H."/>
            <person name="Tritt A."/>
            <person name="Yoshinaga Y."/>
            <person name="Zwiers L.-H."/>
            <person name="Turgeon B."/>
            <person name="Goodwin S."/>
            <person name="Spatafora J."/>
            <person name="Crous P."/>
            <person name="Grigoriev I."/>
        </authorList>
    </citation>
    <scope>NUCLEOTIDE SEQUENCE</scope>
    <source>
        <strain evidence="2">CBS 121167</strain>
    </source>
</reference>
<feature type="compositionally biased region" description="Basic residues" evidence="1">
    <location>
        <begin position="23"/>
        <end position="42"/>
    </location>
</feature>
<feature type="compositionally biased region" description="Basic and acidic residues" evidence="1">
    <location>
        <begin position="68"/>
        <end position="81"/>
    </location>
</feature>
<dbReference type="Proteomes" id="UP000799438">
    <property type="component" value="Unassembled WGS sequence"/>
</dbReference>
<gene>
    <name evidence="2" type="ORF">K452DRAFT_288298</name>
</gene>
<feature type="region of interest" description="Disordered" evidence="1">
    <location>
        <begin position="20"/>
        <end position="129"/>
    </location>
</feature>
<dbReference type="EMBL" id="ML995488">
    <property type="protein sequence ID" value="KAF2140890.1"/>
    <property type="molecule type" value="Genomic_DNA"/>
</dbReference>
<organism evidence="2 3">
    <name type="scientific">Aplosporella prunicola CBS 121167</name>
    <dbReference type="NCBI Taxonomy" id="1176127"/>
    <lineage>
        <taxon>Eukaryota</taxon>
        <taxon>Fungi</taxon>
        <taxon>Dikarya</taxon>
        <taxon>Ascomycota</taxon>
        <taxon>Pezizomycotina</taxon>
        <taxon>Dothideomycetes</taxon>
        <taxon>Dothideomycetes incertae sedis</taxon>
        <taxon>Botryosphaeriales</taxon>
        <taxon>Aplosporellaceae</taxon>
        <taxon>Aplosporella</taxon>
    </lineage>
</organism>
<evidence type="ECO:0000313" key="3">
    <source>
        <dbReference type="Proteomes" id="UP000799438"/>
    </source>
</evidence>
<evidence type="ECO:0000313" key="2">
    <source>
        <dbReference type="EMBL" id="KAF2140890.1"/>
    </source>
</evidence>
<name>A0A6A6B9Z6_9PEZI</name>
<sequence>MKTSCKSRCRAWAATGVSLLAKGKSKRRRKKKPDVKKKKSRNIKRENQMATLSLSPQKGRVSKQKGRPSREEKRKGKKEGMKQANTRKYPIFRIAPHLRAAAGARWPNCRPPEQKHRLNSSRNRPSVRP</sequence>
<keyword evidence="3" id="KW-1185">Reference proteome</keyword>
<feature type="compositionally biased region" description="Polar residues" evidence="1">
    <location>
        <begin position="120"/>
        <end position="129"/>
    </location>
</feature>
<evidence type="ECO:0000256" key="1">
    <source>
        <dbReference type="SAM" id="MobiDB-lite"/>
    </source>
</evidence>
<dbReference type="RefSeq" id="XP_033396603.1">
    <property type="nucleotide sequence ID" value="XM_033540627.1"/>
</dbReference>
<dbReference type="AlphaFoldDB" id="A0A6A6B9Z6"/>
<dbReference type="GeneID" id="54298123"/>
<accession>A0A6A6B9Z6</accession>
<proteinExistence type="predicted"/>
<protein>
    <submittedName>
        <fullName evidence="2">Uncharacterized protein</fullName>
    </submittedName>
</protein>